<keyword evidence="1" id="KW-0560">Oxidoreductase</keyword>
<dbReference type="PANTHER" id="PTHR47534:SF3">
    <property type="entry name" value="ALCOHOL DEHYDROGENASE-LIKE C-TERMINAL DOMAIN-CONTAINING PROTEIN"/>
    <property type="match status" value="1"/>
</dbReference>
<dbReference type="InterPro" id="IPR036291">
    <property type="entry name" value="NAD(P)-bd_dom_sf"/>
</dbReference>
<evidence type="ECO:0000256" key="1">
    <source>
        <dbReference type="ARBA" id="ARBA00023002"/>
    </source>
</evidence>
<name>A0A6A5WCX4_9PLEO</name>
<reference evidence="2" key="1">
    <citation type="journal article" date="2020" name="Stud. Mycol.">
        <title>101 Dothideomycetes genomes: a test case for predicting lifestyles and emergence of pathogens.</title>
        <authorList>
            <person name="Haridas S."/>
            <person name="Albert R."/>
            <person name="Binder M."/>
            <person name="Bloem J."/>
            <person name="Labutti K."/>
            <person name="Salamov A."/>
            <person name="Andreopoulos B."/>
            <person name="Baker S."/>
            <person name="Barry K."/>
            <person name="Bills G."/>
            <person name="Bluhm B."/>
            <person name="Cannon C."/>
            <person name="Castanera R."/>
            <person name="Culley D."/>
            <person name="Daum C."/>
            <person name="Ezra D."/>
            <person name="Gonzalez J."/>
            <person name="Henrissat B."/>
            <person name="Kuo A."/>
            <person name="Liang C."/>
            <person name="Lipzen A."/>
            <person name="Lutzoni F."/>
            <person name="Magnuson J."/>
            <person name="Mondo S."/>
            <person name="Nolan M."/>
            <person name="Ohm R."/>
            <person name="Pangilinan J."/>
            <person name="Park H.-J."/>
            <person name="Ramirez L."/>
            <person name="Alfaro M."/>
            <person name="Sun H."/>
            <person name="Tritt A."/>
            <person name="Yoshinaga Y."/>
            <person name="Zwiers L.-H."/>
            <person name="Turgeon B."/>
            <person name="Goodwin S."/>
            <person name="Spatafora J."/>
            <person name="Crous P."/>
            <person name="Grigoriev I."/>
        </authorList>
    </citation>
    <scope>NUCLEOTIDE SEQUENCE</scope>
    <source>
        <strain evidence="2">CBS 123094</strain>
    </source>
</reference>
<dbReference type="SUPFAM" id="SSF51735">
    <property type="entry name" value="NAD(P)-binding Rossmann-fold domains"/>
    <property type="match status" value="1"/>
</dbReference>
<dbReference type="Proteomes" id="UP000799779">
    <property type="component" value="Unassembled WGS sequence"/>
</dbReference>
<protein>
    <submittedName>
        <fullName evidence="2">Short-chain dehydrogenase/reductase</fullName>
    </submittedName>
</protein>
<gene>
    <name evidence="2" type="ORF">P154DRAFT_523929</name>
</gene>
<dbReference type="Gene3D" id="3.40.50.720">
    <property type="entry name" value="NAD(P)-binding Rossmann-like Domain"/>
    <property type="match status" value="1"/>
</dbReference>
<dbReference type="GO" id="GO:0016491">
    <property type="term" value="F:oxidoreductase activity"/>
    <property type="evidence" value="ECO:0007669"/>
    <property type="project" value="UniProtKB-KW"/>
</dbReference>
<dbReference type="AlphaFoldDB" id="A0A6A5WCX4"/>
<accession>A0A6A5WCX4</accession>
<sequence length="326" mass="34677">MVSLATIRASNVLLSTHLPSSPTILFIGATSGISLSILQHISQYADAPHIYSVARPPSAPAHQALLSILQEQHPTSTYTLIEADPTLLSSIPKITSTLTTHESKLDMLIFSAGHLSFEGRANTAEGLDPGMALGYYSRLLTLHSLLPLLNKSPNPRVLSVLAGGMEAPLNESDLDLREPENWSVMAAAFQGATMGTLSLEHLAQQNPELSIVHWAPGVVDTPSLARARKFGVPAAAAEAMSAEEAGERGLFYVTSERYSVNDGIVPIEDGVEKATKSAGGIFLVGADGESKDSEAVLAPMRERGVPTKVWEFTLGIFEETLKLGGD</sequence>
<organism evidence="2 3">
    <name type="scientific">Amniculicola lignicola CBS 123094</name>
    <dbReference type="NCBI Taxonomy" id="1392246"/>
    <lineage>
        <taxon>Eukaryota</taxon>
        <taxon>Fungi</taxon>
        <taxon>Dikarya</taxon>
        <taxon>Ascomycota</taxon>
        <taxon>Pezizomycotina</taxon>
        <taxon>Dothideomycetes</taxon>
        <taxon>Pleosporomycetidae</taxon>
        <taxon>Pleosporales</taxon>
        <taxon>Amniculicolaceae</taxon>
        <taxon>Amniculicola</taxon>
    </lineage>
</organism>
<dbReference type="PANTHER" id="PTHR47534">
    <property type="entry name" value="YALI0E05731P"/>
    <property type="match status" value="1"/>
</dbReference>
<dbReference type="InterPro" id="IPR052228">
    <property type="entry name" value="Sec_Metab_Biosynth_Oxidored"/>
</dbReference>
<evidence type="ECO:0000313" key="3">
    <source>
        <dbReference type="Proteomes" id="UP000799779"/>
    </source>
</evidence>
<proteinExistence type="predicted"/>
<dbReference type="OrthoDB" id="2898509at2759"/>
<dbReference type="EMBL" id="ML977602">
    <property type="protein sequence ID" value="KAF1998649.1"/>
    <property type="molecule type" value="Genomic_DNA"/>
</dbReference>
<evidence type="ECO:0000313" key="2">
    <source>
        <dbReference type="EMBL" id="KAF1998649.1"/>
    </source>
</evidence>
<keyword evidence="3" id="KW-1185">Reference proteome</keyword>